<dbReference type="Proteomes" id="UP001580407">
    <property type="component" value="Unassembled WGS sequence"/>
</dbReference>
<dbReference type="Pfam" id="PF08530">
    <property type="entry name" value="PepX_C"/>
    <property type="match status" value="1"/>
</dbReference>
<dbReference type="InterPro" id="IPR005674">
    <property type="entry name" value="CocE/Ser_esterase"/>
</dbReference>
<keyword evidence="1 3" id="KW-0378">Hydrolase</keyword>
<dbReference type="Gene3D" id="2.60.120.260">
    <property type="entry name" value="Galactose-binding domain-like"/>
    <property type="match status" value="1"/>
</dbReference>
<dbReference type="Gene3D" id="3.40.50.1820">
    <property type="entry name" value="alpha/beta hydrolase"/>
    <property type="match status" value="1"/>
</dbReference>
<dbReference type="Gene3D" id="1.10.3020.10">
    <property type="entry name" value="alpha-amino acid ester hydrolase ( Helical cap domain)"/>
    <property type="match status" value="1"/>
</dbReference>
<dbReference type="InterPro" id="IPR000383">
    <property type="entry name" value="Xaa-Pro-like_dom"/>
</dbReference>
<dbReference type="InterPro" id="IPR050585">
    <property type="entry name" value="Xaa-Pro_dipeptidyl-ppase/CocE"/>
</dbReference>
<dbReference type="Pfam" id="PF02129">
    <property type="entry name" value="Peptidase_S15"/>
    <property type="match status" value="1"/>
</dbReference>
<dbReference type="SMART" id="SM00939">
    <property type="entry name" value="PepX_C"/>
    <property type="match status" value="1"/>
</dbReference>
<dbReference type="GO" id="GO:0016787">
    <property type="term" value="F:hydrolase activity"/>
    <property type="evidence" value="ECO:0007669"/>
    <property type="project" value="UniProtKB-KW"/>
</dbReference>
<comment type="caution">
    <text evidence="3">The sequence shown here is derived from an EMBL/GenBank/DDBJ whole genome shotgun (WGS) entry which is preliminary data.</text>
</comment>
<accession>A0ABV5B3M1</accession>
<reference evidence="3 4" key="1">
    <citation type="submission" date="2024-09" db="EMBL/GenBank/DDBJ databases">
        <authorList>
            <person name="Ruan L."/>
        </authorList>
    </citation>
    <scope>NUCLEOTIDE SEQUENCE [LARGE SCALE GENOMIC DNA]</scope>
    <source>
        <strain evidence="3 4">D33</strain>
    </source>
</reference>
<dbReference type="PANTHER" id="PTHR43056">
    <property type="entry name" value="PEPTIDASE S9 PROLYL OLIGOPEPTIDASE"/>
    <property type="match status" value="1"/>
</dbReference>
<protein>
    <submittedName>
        <fullName evidence="3">CocE/NonD family hydrolase</fullName>
    </submittedName>
</protein>
<evidence type="ECO:0000313" key="3">
    <source>
        <dbReference type="EMBL" id="MFB5680283.1"/>
    </source>
</evidence>
<dbReference type="SUPFAM" id="SSF49785">
    <property type="entry name" value="Galactose-binding domain-like"/>
    <property type="match status" value="1"/>
</dbReference>
<sequence length="567" mass="62921">MKFADVVIRRKVPCTMRDGVTLYADIYMPDETGEYPVLLMRQPYGRAIASTVTHAHPVWYASKGYIVVIQDVRGRGESEGEFEPFVREAEDGFDTVAWAAGLPGSSGEVGMYGFSYQGLTQWAAASLHPPALKAIAPSMCPADLYHGLFYAHGSFALGNHLPWAFQLARDTAQRAGDYETAAQCSRYMRSPEDMFWEMPLNEKHPILERYFPAFYDWIGHAAYDEYWEQMNWIADITAQPVPALHIGGWYDGYLMGTLQTFETLQSGATPECFHRLVVGPWAHIPWGRRAGGIVHGEQADGDHHLEQLRWFDYWLKGKRDADLSAELPVRYFDQLSHEWHMAERLPSVFAGEISPSEVFYLSGSQAPANGASGGGRLEKRLEDVEEAVPDVFVYDSRLPMRLDSYLPSDRSAVQERHEILVYTGGPLAEELPLFGAPELYVQYQTLGGPTDLVAVLTIVSESGAARLLSVGRTEICSEEAEISSNEAEMENGWRTAQIRLRPLAATLPAGSYVRLELTGSAFPLFARHPNGVKGEVNTTGTSGLNIATTAVRSAGQAPSYLRLPVRT</sequence>
<dbReference type="PANTHER" id="PTHR43056:SF10">
    <property type="entry name" value="COCE_NOND FAMILY, PUTATIVE (AFU_ORTHOLOGUE AFUA_7G00600)-RELATED"/>
    <property type="match status" value="1"/>
</dbReference>
<dbReference type="InterPro" id="IPR029058">
    <property type="entry name" value="AB_hydrolase_fold"/>
</dbReference>
<evidence type="ECO:0000313" key="4">
    <source>
        <dbReference type="Proteomes" id="UP001580407"/>
    </source>
</evidence>
<dbReference type="InterPro" id="IPR013736">
    <property type="entry name" value="Xaa-Pro_dipept_C"/>
</dbReference>
<keyword evidence="4" id="KW-1185">Reference proteome</keyword>
<dbReference type="SUPFAM" id="SSF53474">
    <property type="entry name" value="alpha/beta-Hydrolases"/>
    <property type="match status" value="1"/>
</dbReference>
<evidence type="ECO:0000259" key="2">
    <source>
        <dbReference type="SMART" id="SM00939"/>
    </source>
</evidence>
<dbReference type="NCBIfam" id="TIGR00976">
    <property type="entry name" value="CocE_NonD"/>
    <property type="match status" value="1"/>
</dbReference>
<evidence type="ECO:0000256" key="1">
    <source>
        <dbReference type="ARBA" id="ARBA00022801"/>
    </source>
</evidence>
<dbReference type="RefSeq" id="WP_375524098.1">
    <property type="nucleotide sequence ID" value="NZ_JBHILM010000004.1"/>
</dbReference>
<dbReference type="EMBL" id="JBHILM010000004">
    <property type="protein sequence ID" value="MFB5680283.1"/>
    <property type="molecule type" value="Genomic_DNA"/>
</dbReference>
<name>A0ABV5B3M1_9BACL</name>
<feature type="domain" description="Xaa-Pro dipeptidyl-peptidase C-terminal" evidence="2">
    <location>
        <begin position="308"/>
        <end position="562"/>
    </location>
</feature>
<gene>
    <name evidence="3" type="ORF">ACE3NQ_05030</name>
</gene>
<proteinExistence type="predicted"/>
<dbReference type="InterPro" id="IPR008979">
    <property type="entry name" value="Galactose-bd-like_sf"/>
</dbReference>
<organism evidence="3 4">
    <name type="scientific">Paenibacillus terreus</name>
    <dbReference type="NCBI Taxonomy" id="1387834"/>
    <lineage>
        <taxon>Bacteria</taxon>
        <taxon>Bacillati</taxon>
        <taxon>Bacillota</taxon>
        <taxon>Bacilli</taxon>
        <taxon>Bacillales</taxon>
        <taxon>Paenibacillaceae</taxon>
        <taxon>Paenibacillus</taxon>
    </lineage>
</organism>